<proteinExistence type="predicted"/>
<reference evidence="2" key="1">
    <citation type="submission" date="2013-10" db="EMBL/GenBank/DDBJ databases">
        <title>Genome sequencing of Onchocerca volvulus.</title>
        <authorList>
            <person name="Cotton J."/>
            <person name="Tsai J."/>
            <person name="Stanley E."/>
            <person name="Tracey A."/>
            <person name="Holroyd N."/>
            <person name="Lustigman S."/>
            <person name="Berriman M."/>
        </authorList>
    </citation>
    <scope>NUCLEOTIDE SEQUENCE</scope>
</reference>
<evidence type="ECO:0000313" key="2">
    <source>
        <dbReference type="Proteomes" id="UP000024404"/>
    </source>
</evidence>
<accession>A0A8R1TK07</accession>
<keyword evidence="2" id="KW-1185">Reference proteome</keyword>
<reference evidence="1" key="2">
    <citation type="submission" date="2022-06" db="UniProtKB">
        <authorList>
            <consortium name="EnsemblMetazoa"/>
        </authorList>
    </citation>
    <scope>IDENTIFICATION</scope>
</reference>
<name>A0A8R1TK07_ONCVO</name>
<organism evidence="1 2">
    <name type="scientific">Onchocerca volvulus</name>
    <dbReference type="NCBI Taxonomy" id="6282"/>
    <lineage>
        <taxon>Eukaryota</taxon>
        <taxon>Metazoa</taxon>
        <taxon>Ecdysozoa</taxon>
        <taxon>Nematoda</taxon>
        <taxon>Chromadorea</taxon>
        <taxon>Rhabditida</taxon>
        <taxon>Spirurina</taxon>
        <taxon>Spiruromorpha</taxon>
        <taxon>Filarioidea</taxon>
        <taxon>Onchocercidae</taxon>
        <taxon>Onchocerca</taxon>
    </lineage>
</organism>
<evidence type="ECO:0000313" key="1">
    <source>
        <dbReference type="EnsemblMetazoa" id="OVOC10948.1"/>
    </source>
</evidence>
<protein>
    <submittedName>
        <fullName evidence="1">Uncharacterized protein</fullName>
    </submittedName>
</protein>
<dbReference type="EMBL" id="CMVM020000346">
    <property type="status" value="NOT_ANNOTATED_CDS"/>
    <property type="molecule type" value="Genomic_DNA"/>
</dbReference>
<dbReference type="EnsemblMetazoa" id="OVOC10948.1">
    <property type="protein sequence ID" value="OVOC10948.1"/>
    <property type="gene ID" value="WBGene00247757"/>
</dbReference>
<dbReference type="Proteomes" id="UP000024404">
    <property type="component" value="Unassembled WGS sequence"/>
</dbReference>
<dbReference type="AlphaFoldDB" id="A0A8R1TK07"/>
<sequence>MSLLSTLQRYTIPSLLEEKKKDEMDFCMHRSKRAGARKRYSCEESGDGLVCRKKENDCWMDDSRDSFLLSSLILVWVKLLSIDQVIVYGRRSSIHCMHGRHLLCEGRVCCCRCCLQLLSGDLSVHVARCSIEALVTSSLLAPAFATRMAIHCRRHKVPTPGHLDMSTVPACMYS</sequence>